<feature type="chain" id="PRO_5036445477" description="Chemokine interleukin-8-like domain-containing protein" evidence="5">
    <location>
        <begin position="22"/>
        <end position="118"/>
    </location>
</feature>
<dbReference type="PRINTS" id="PR00437">
    <property type="entry name" value="SMALLCYTKCXC"/>
</dbReference>
<dbReference type="GO" id="GO:0008009">
    <property type="term" value="F:chemokine activity"/>
    <property type="evidence" value="ECO:0007669"/>
    <property type="project" value="InterPro"/>
</dbReference>
<dbReference type="GO" id="GO:0006955">
    <property type="term" value="P:immune response"/>
    <property type="evidence" value="ECO:0007669"/>
    <property type="project" value="InterPro"/>
</dbReference>
<dbReference type="InterPro" id="IPR001089">
    <property type="entry name" value="Chemokine_CXC"/>
</dbReference>
<dbReference type="Proteomes" id="UP000606274">
    <property type="component" value="Unassembled WGS sequence"/>
</dbReference>
<dbReference type="GO" id="GO:0006952">
    <property type="term" value="P:defense response"/>
    <property type="evidence" value="ECO:0007669"/>
    <property type="project" value="InterPro"/>
</dbReference>
<gene>
    <name evidence="7" type="ORF">HF521_019865</name>
</gene>
<dbReference type="InterPro" id="IPR001811">
    <property type="entry name" value="Chemokine_IL8-like_dom"/>
</dbReference>
<sequence length="118" mass="13302">MKRSALAITALACALLSMTEGLLIQPRCRCTGSVQKPISDDSIVKMEKFKPGPHCKNVEIIATVKFEEKRTLCFDPNAEWVQDALKRYVLDFQVVLFFSSSLVSLVLISHFKTKQHCI</sequence>
<evidence type="ECO:0000256" key="1">
    <source>
        <dbReference type="ARBA" id="ARBA00004613"/>
    </source>
</evidence>
<keyword evidence="8" id="KW-1185">Reference proteome</keyword>
<dbReference type="InterPro" id="IPR033899">
    <property type="entry name" value="CXC_Chemokine_domain"/>
</dbReference>
<keyword evidence="3" id="KW-0202">Cytokine</keyword>
<comment type="similarity">
    <text evidence="2">Belongs to the intercrine alpha (chemokine CxC) family.</text>
</comment>
<accession>A0A8T0BHF6</accession>
<dbReference type="InterPro" id="IPR039809">
    <property type="entry name" value="Chemokine_b/g/d"/>
</dbReference>
<dbReference type="GO" id="GO:0005615">
    <property type="term" value="C:extracellular space"/>
    <property type="evidence" value="ECO:0007669"/>
    <property type="project" value="UniProtKB-KW"/>
</dbReference>
<comment type="caution">
    <text evidence="7">The sequence shown here is derived from an EMBL/GenBank/DDBJ whole genome shotgun (WGS) entry which is preliminary data.</text>
</comment>
<feature type="signal peptide" evidence="5">
    <location>
        <begin position="1"/>
        <end position="21"/>
    </location>
</feature>
<evidence type="ECO:0000256" key="4">
    <source>
        <dbReference type="ARBA" id="ARBA00022525"/>
    </source>
</evidence>
<evidence type="ECO:0000259" key="6">
    <source>
        <dbReference type="SMART" id="SM00199"/>
    </source>
</evidence>
<evidence type="ECO:0000313" key="8">
    <source>
        <dbReference type="Proteomes" id="UP000606274"/>
    </source>
</evidence>
<reference evidence="7" key="1">
    <citation type="submission" date="2020-08" db="EMBL/GenBank/DDBJ databases">
        <title>Chromosome-level assembly of Southern catfish (Silurus meridionalis) provides insights into visual adaptation to the nocturnal and benthic lifestyles.</title>
        <authorList>
            <person name="Zhang Y."/>
            <person name="Wang D."/>
            <person name="Peng Z."/>
        </authorList>
    </citation>
    <scope>NUCLEOTIDE SEQUENCE</scope>
    <source>
        <strain evidence="7">SWU-2019-XX</strain>
        <tissue evidence="7">Muscle</tissue>
    </source>
</reference>
<proteinExistence type="inferred from homology"/>
<organism evidence="7 8">
    <name type="scientific">Silurus meridionalis</name>
    <name type="common">Southern catfish</name>
    <name type="synonym">Silurus soldatovi meridionalis</name>
    <dbReference type="NCBI Taxonomy" id="175797"/>
    <lineage>
        <taxon>Eukaryota</taxon>
        <taxon>Metazoa</taxon>
        <taxon>Chordata</taxon>
        <taxon>Craniata</taxon>
        <taxon>Vertebrata</taxon>
        <taxon>Euteleostomi</taxon>
        <taxon>Actinopterygii</taxon>
        <taxon>Neopterygii</taxon>
        <taxon>Teleostei</taxon>
        <taxon>Ostariophysi</taxon>
        <taxon>Siluriformes</taxon>
        <taxon>Siluridae</taxon>
        <taxon>Silurus</taxon>
    </lineage>
</organism>
<evidence type="ECO:0000256" key="5">
    <source>
        <dbReference type="SAM" id="SignalP"/>
    </source>
</evidence>
<keyword evidence="5" id="KW-0732">Signal</keyword>
<evidence type="ECO:0000313" key="7">
    <source>
        <dbReference type="EMBL" id="KAF7706611.1"/>
    </source>
</evidence>
<dbReference type="EMBL" id="JABFDY010000006">
    <property type="protein sequence ID" value="KAF7706611.1"/>
    <property type="molecule type" value="Genomic_DNA"/>
</dbReference>
<dbReference type="SUPFAM" id="SSF54117">
    <property type="entry name" value="Interleukin 8-like chemokines"/>
    <property type="match status" value="1"/>
</dbReference>
<dbReference type="AlphaFoldDB" id="A0A8T0BHF6"/>
<dbReference type="InterPro" id="IPR036048">
    <property type="entry name" value="Interleukin_8-like_sf"/>
</dbReference>
<dbReference type="Pfam" id="PF00048">
    <property type="entry name" value="IL8"/>
    <property type="match status" value="1"/>
</dbReference>
<keyword evidence="4" id="KW-0964">Secreted</keyword>
<evidence type="ECO:0000256" key="2">
    <source>
        <dbReference type="ARBA" id="ARBA00010665"/>
    </source>
</evidence>
<protein>
    <recommendedName>
        <fullName evidence="6">Chemokine interleukin-8-like domain-containing protein</fullName>
    </recommendedName>
</protein>
<comment type="subcellular location">
    <subcellularLocation>
        <location evidence="1">Secreted</location>
    </subcellularLocation>
</comment>
<evidence type="ECO:0000256" key="3">
    <source>
        <dbReference type="ARBA" id="ARBA00022514"/>
    </source>
</evidence>
<dbReference type="PANTHER" id="PTHR12015">
    <property type="entry name" value="SMALL INDUCIBLE CYTOKINE A"/>
    <property type="match status" value="1"/>
</dbReference>
<dbReference type="CDD" id="cd00273">
    <property type="entry name" value="Chemokine_CXC"/>
    <property type="match status" value="1"/>
</dbReference>
<feature type="domain" description="Chemokine interleukin-8-like" evidence="6">
    <location>
        <begin position="25"/>
        <end position="88"/>
    </location>
</feature>
<name>A0A8T0BHF6_SILME</name>
<dbReference type="Gene3D" id="2.40.50.40">
    <property type="match status" value="1"/>
</dbReference>
<dbReference type="SMART" id="SM00199">
    <property type="entry name" value="SCY"/>
    <property type="match status" value="1"/>
</dbReference>